<dbReference type="PROSITE" id="PS51257">
    <property type="entry name" value="PROKAR_LIPOPROTEIN"/>
    <property type="match status" value="1"/>
</dbReference>
<evidence type="ECO:0000313" key="3">
    <source>
        <dbReference type="Proteomes" id="UP000001940"/>
    </source>
</evidence>
<feature type="chain" id="PRO_5004331600" evidence="1">
    <location>
        <begin position="22"/>
        <end position="91"/>
    </location>
</feature>
<dbReference type="FunCoup" id="Q9N5A9">
    <property type="interactions" value="173"/>
</dbReference>
<dbReference type="CTD" id="189296"/>
<dbReference type="GeneID" id="189296"/>
<dbReference type="WormBase" id="W08E12.9">
    <property type="protein sequence ID" value="CE48848"/>
    <property type="gene ID" value="WBGene00021090"/>
</dbReference>
<dbReference type="eggNOG" id="ENOG502T3IM">
    <property type="taxonomic scope" value="Eukaryota"/>
</dbReference>
<dbReference type="AGR" id="WB:WBGene00021090"/>
<protein>
    <submittedName>
        <fullName evidence="2">Uncharacterized protein</fullName>
    </submittedName>
</protein>
<dbReference type="EMBL" id="BX284604">
    <property type="protein sequence ID" value="CCD74017.2"/>
    <property type="molecule type" value="Genomic_DNA"/>
</dbReference>
<feature type="signal peptide" evidence="1">
    <location>
        <begin position="1"/>
        <end position="21"/>
    </location>
</feature>
<gene>
    <name evidence="2" type="ORF">CELE_W08E12.9</name>
    <name evidence="2 4" type="ORF">W08E12.9</name>
</gene>
<keyword evidence="1" id="KW-0732">Signal</keyword>
<dbReference type="AlphaFoldDB" id="Q9N5A9"/>
<dbReference type="OMA" id="FSCCRTF"/>
<dbReference type="KEGG" id="cel:CELE_W08E12.9"/>
<evidence type="ECO:0000256" key="1">
    <source>
        <dbReference type="SAM" id="SignalP"/>
    </source>
</evidence>
<proteinExistence type="predicted"/>
<organism evidence="2 3">
    <name type="scientific">Caenorhabditis elegans</name>
    <dbReference type="NCBI Taxonomy" id="6239"/>
    <lineage>
        <taxon>Eukaryota</taxon>
        <taxon>Metazoa</taxon>
        <taxon>Ecdysozoa</taxon>
        <taxon>Nematoda</taxon>
        <taxon>Chromadorea</taxon>
        <taxon>Rhabditida</taxon>
        <taxon>Rhabditina</taxon>
        <taxon>Rhabditomorpha</taxon>
        <taxon>Rhabditoidea</taxon>
        <taxon>Rhabditidae</taxon>
        <taxon>Peloderinae</taxon>
        <taxon>Caenorhabditis</taxon>
    </lineage>
</organism>
<reference evidence="2 3" key="1">
    <citation type="journal article" date="1998" name="Science">
        <title>Genome sequence of the nematode C. elegans: a platform for investigating biology.</title>
        <authorList>
            <consortium name="The C. elegans sequencing consortium"/>
            <person name="Sulson J.E."/>
            <person name="Waterston R."/>
        </authorList>
    </citation>
    <scope>NUCLEOTIDE SEQUENCE [LARGE SCALE GENOMIC DNA]</scope>
    <source>
        <strain evidence="2 3">Bristol N2</strain>
    </source>
</reference>
<dbReference type="HOGENOM" id="CLU_2514656_0_0_1"/>
<dbReference type="RefSeq" id="NP_500317.2">
    <property type="nucleotide sequence ID" value="NM_067916.2"/>
</dbReference>
<evidence type="ECO:0000313" key="4">
    <source>
        <dbReference type="WormBase" id="W08E12.9"/>
    </source>
</evidence>
<keyword evidence="3" id="KW-1185">Reference proteome</keyword>
<accession>Q9N5A9</accession>
<dbReference type="Proteomes" id="UP000001940">
    <property type="component" value="Chromosome IV"/>
</dbReference>
<dbReference type="Bgee" id="WBGene00021090">
    <property type="expression patterns" value="Expressed in embryo and 2 other cell types or tissues"/>
</dbReference>
<dbReference type="InParanoid" id="Q9N5A9"/>
<dbReference type="UCSC" id="W08E12.9">
    <property type="organism name" value="c. elegans"/>
</dbReference>
<name>Q9N5A9_CAEEL</name>
<evidence type="ECO:0000313" key="2">
    <source>
        <dbReference type="EMBL" id="CCD74017.2"/>
    </source>
</evidence>
<dbReference type="PaxDb" id="6239-W08E12.9"/>
<sequence>MTTRFFLLILLFLGSCAPALGCYGPLCTNIIFSRPCIRPFCVPVCNTVTCYRKYLYLPPPPPPPIIIRTVQRSCCTVTNFSCCRTFFGRKK</sequence>